<dbReference type="PANTHER" id="PTHR42899:SF1">
    <property type="entry name" value="SPERMATOGENESIS-ASSOCIATED PROTEIN 20"/>
    <property type="match status" value="1"/>
</dbReference>
<dbReference type="PANTHER" id="PTHR42899">
    <property type="entry name" value="SPERMATOGENESIS-ASSOCIATED PROTEIN 20"/>
    <property type="match status" value="1"/>
</dbReference>
<dbReference type="Gene3D" id="1.50.10.20">
    <property type="match status" value="1"/>
</dbReference>
<proteinExistence type="predicted"/>
<dbReference type="HOGENOM" id="CLU_014051_4_1_3"/>
<dbReference type="EMBL" id="CP003940">
    <property type="protein sequence ID" value="AFZ46780.1"/>
    <property type="molecule type" value="Genomic_DNA"/>
</dbReference>
<dbReference type="eggNOG" id="COG1331">
    <property type="taxonomic scope" value="Bacteria"/>
</dbReference>
<dbReference type="GO" id="GO:0005975">
    <property type="term" value="P:carbohydrate metabolic process"/>
    <property type="evidence" value="ECO:0007669"/>
    <property type="project" value="InterPro"/>
</dbReference>
<gene>
    <name evidence="2" type="ordered locus">Cyast_0808</name>
</gene>
<protein>
    <recommendedName>
        <fullName evidence="1">Spermatogenesis-associated protein 20-like TRX domain-containing protein</fullName>
    </recommendedName>
</protein>
<dbReference type="CDD" id="cd02955">
    <property type="entry name" value="SSP411"/>
    <property type="match status" value="1"/>
</dbReference>
<evidence type="ECO:0000313" key="3">
    <source>
        <dbReference type="Proteomes" id="UP000010483"/>
    </source>
</evidence>
<dbReference type="InterPro" id="IPR004879">
    <property type="entry name" value="Ssp411-like_TRX"/>
</dbReference>
<evidence type="ECO:0000313" key="2">
    <source>
        <dbReference type="EMBL" id="AFZ46780.1"/>
    </source>
</evidence>
<dbReference type="Proteomes" id="UP000010483">
    <property type="component" value="Chromosome"/>
</dbReference>
<name>K9YK65_CYASC</name>
<dbReference type="Pfam" id="PF03190">
    <property type="entry name" value="Thioredox_DsbH"/>
    <property type="match status" value="1"/>
</dbReference>
<dbReference type="InterPro" id="IPR036249">
    <property type="entry name" value="Thioredoxin-like_sf"/>
</dbReference>
<dbReference type="InterPro" id="IPR024705">
    <property type="entry name" value="Ssp411"/>
</dbReference>
<reference evidence="3" key="1">
    <citation type="journal article" date="2013" name="Proc. Natl. Acad. Sci. U.S.A.">
        <title>Improving the coverage of the cyanobacterial phylum using diversity-driven genome sequencing.</title>
        <authorList>
            <person name="Shih P.M."/>
            <person name="Wu D."/>
            <person name="Latifi A."/>
            <person name="Axen S.D."/>
            <person name="Fewer D.P."/>
            <person name="Talla E."/>
            <person name="Calteau A."/>
            <person name="Cai F."/>
            <person name="Tandeau de Marsac N."/>
            <person name="Rippka R."/>
            <person name="Herdman M."/>
            <person name="Sivonen K."/>
            <person name="Coursin T."/>
            <person name="Laurent T."/>
            <person name="Goodwin L."/>
            <person name="Nolan M."/>
            <person name="Davenport K.W."/>
            <person name="Han C.S."/>
            <person name="Rubin E.M."/>
            <person name="Eisen J.A."/>
            <person name="Woyke T."/>
            <person name="Gugger M."/>
            <person name="Kerfeld C.A."/>
        </authorList>
    </citation>
    <scope>NUCLEOTIDE SEQUENCE [LARGE SCALE GENOMIC DNA]</scope>
    <source>
        <strain evidence="3">ATCC 29140 / PCC 7202</strain>
    </source>
</reference>
<dbReference type="BioCyc" id="CSTA292563:G1353-814-MONOMER"/>
<dbReference type="SUPFAM" id="SSF48208">
    <property type="entry name" value="Six-hairpin glycosidases"/>
    <property type="match status" value="1"/>
</dbReference>
<sequence length="686" mass="78003">MTNNLVNAQSLYLRKHAHNPINWYPWGEEALNKAKQEQKPIFLSIGYSSCHWCTVMEGEAFSDGAIADYLNQNFIAIKVDREERPDIDSIYMQGLQMMTGQGGWPLNIFLTPHDLVPFYGGTYFPLEPRYGRPGFLQILESIHNFYHQQTDKLNALKEEIVSILENNINLNPSIENHLNTKLLIQGLEKNSQILGRNEYGGPRFPMMPYSNTTLTAIHTLPPETAQKAHQLGIQRGIDLVNGGIYDHVGGGFHRYTVDSTWTVPHFEKMLYDNGLIMEFLANLWSSGKENPQYHIACEGTLQWLEREMVAPEGYFYSAQDADNFGNIQDEEPEEGEFYVWHYLDLQQILSHEELIALQEVFTISNEGNFEGKNVLQKHPDKAITPMVKNALDKLFTMRYGQTPERLTTFPPARNNHEAKSLEWLGRIPPVTDTKMIVAWNSLMISGLARAYGVFKNEKYLELAESAVKFILKNQWENQRLYRLNYGNKVSVLAQSEDYAFLVKALLDLQQNSLNAGNYWLEKAIKVQQEFDDYCYDQKNGGYYNNAYDNSSDLLIKEKGYIDNATPSPNGVAVANLLRLGLMTDNLDYFEKAEQTLKIFADKMVNSPVSCPSLFIGLKWFLDGSSVKSNVQLLEDLNKLYLPSFVPCISKDIPSGSVGLVCRGLSCLEPAVSKEQIVQQLKTEVGN</sequence>
<dbReference type="KEGG" id="csn:Cyast_0808"/>
<dbReference type="PIRSF" id="PIRSF006402">
    <property type="entry name" value="UCP006402_thioredoxin"/>
    <property type="match status" value="1"/>
</dbReference>
<dbReference type="STRING" id="292563.Cyast_0808"/>
<feature type="domain" description="Spermatogenesis-associated protein 20-like TRX" evidence="1">
    <location>
        <begin position="2"/>
        <end position="164"/>
    </location>
</feature>
<dbReference type="InterPro" id="IPR008928">
    <property type="entry name" value="6-hairpin_glycosidase_sf"/>
</dbReference>
<dbReference type="PATRIC" id="fig|292563.3.peg.850"/>
<evidence type="ECO:0000259" key="1">
    <source>
        <dbReference type="Pfam" id="PF03190"/>
    </source>
</evidence>
<dbReference type="Gene3D" id="3.40.30.10">
    <property type="entry name" value="Glutaredoxin"/>
    <property type="match status" value="1"/>
</dbReference>
<dbReference type="AlphaFoldDB" id="K9YK65"/>
<organism evidence="2 3">
    <name type="scientific">Cyanobacterium stanieri (strain ATCC 29140 / PCC 7202)</name>
    <dbReference type="NCBI Taxonomy" id="292563"/>
    <lineage>
        <taxon>Bacteria</taxon>
        <taxon>Bacillati</taxon>
        <taxon>Cyanobacteriota</taxon>
        <taxon>Cyanophyceae</taxon>
        <taxon>Oscillatoriophycideae</taxon>
        <taxon>Chroococcales</taxon>
        <taxon>Geminocystaceae</taxon>
        <taxon>Cyanobacterium</taxon>
    </lineage>
</organism>
<keyword evidence="3" id="KW-1185">Reference proteome</keyword>
<accession>K9YK65</accession>
<dbReference type="SUPFAM" id="SSF52833">
    <property type="entry name" value="Thioredoxin-like"/>
    <property type="match status" value="1"/>
</dbReference>